<dbReference type="STRING" id="286115.A0A507CWA8"/>
<protein>
    <submittedName>
        <fullName evidence="6">Uncharacterized protein</fullName>
    </submittedName>
</protein>
<dbReference type="Pfam" id="PF04615">
    <property type="entry name" value="Utp14"/>
    <property type="match status" value="1"/>
</dbReference>
<feature type="region of interest" description="Disordered" evidence="4">
    <location>
        <begin position="690"/>
        <end position="715"/>
    </location>
</feature>
<name>A0A507CWA8_9FUNG</name>
<accession>A0A507CWA8</accession>
<evidence type="ECO:0000256" key="2">
    <source>
        <dbReference type="ARBA" id="ARBA00022553"/>
    </source>
</evidence>
<keyword evidence="7" id="KW-1185">Reference proteome</keyword>
<feature type="compositionally biased region" description="Acidic residues" evidence="4">
    <location>
        <begin position="82"/>
        <end position="111"/>
    </location>
</feature>
<comment type="caution">
    <text evidence="6">The sequence shown here is derived from an EMBL/GenBank/DDBJ whole genome shotgun (WGS) entry which is preliminary data.</text>
</comment>
<evidence type="ECO:0000313" key="7">
    <source>
        <dbReference type="Proteomes" id="UP000317494"/>
    </source>
</evidence>
<evidence type="ECO:0000313" key="5">
    <source>
        <dbReference type="EMBL" id="TPX39657.1"/>
    </source>
</evidence>
<feature type="compositionally biased region" description="Basic residues" evidence="4">
    <location>
        <begin position="40"/>
        <end position="51"/>
    </location>
</feature>
<evidence type="ECO:0000313" key="6">
    <source>
        <dbReference type="EMBL" id="TPX43479.1"/>
    </source>
</evidence>
<dbReference type="AlphaFoldDB" id="A0A507CWA8"/>
<feature type="compositionally biased region" description="Acidic residues" evidence="4">
    <location>
        <begin position="572"/>
        <end position="593"/>
    </location>
</feature>
<dbReference type="GO" id="GO:0032040">
    <property type="term" value="C:small-subunit processome"/>
    <property type="evidence" value="ECO:0007669"/>
    <property type="project" value="InterPro"/>
</dbReference>
<keyword evidence="2" id="KW-0597">Phosphoprotein</keyword>
<evidence type="ECO:0000256" key="3">
    <source>
        <dbReference type="ARBA" id="ARBA00023242"/>
    </source>
</evidence>
<dbReference type="Proteomes" id="UP000317494">
    <property type="component" value="Unassembled WGS sequence"/>
</dbReference>
<feature type="region of interest" description="Disordered" evidence="4">
    <location>
        <begin position="883"/>
        <end position="920"/>
    </location>
</feature>
<reference evidence="7 8" key="1">
    <citation type="journal article" date="2019" name="Sci. Rep.">
        <title>Comparative genomics of chytrid fungi reveal insights into the obligate biotrophic and pathogenic lifestyle of Synchytrium endobioticum.</title>
        <authorList>
            <person name="van de Vossenberg B.T.L.H."/>
            <person name="Warris S."/>
            <person name="Nguyen H.D.T."/>
            <person name="van Gent-Pelzer M.P.E."/>
            <person name="Joly D.L."/>
            <person name="van de Geest H.C."/>
            <person name="Bonants P.J.M."/>
            <person name="Smith D.S."/>
            <person name="Levesque C.A."/>
            <person name="van der Lee T.A.J."/>
        </authorList>
    </citation>
    <scope>NUCLEOTIDE SEQUENCE [LARGE SCALE GENOMIC DNA]</scope>
    <source>
        <strain evidence="6 8">LEV6574</strain>
        <strain evidence="5 7">MB42</strain>
    </source>
</reference>
<keyword evidence="3" id="KW-0539">Nucleus</keyword>
<dbReference type="OrthoDB" id="277439at2759"/>
<dbReference type="GO" id="GO:0006364">
    <property type="term" value="P:rRNA processing"/>
    <property type="evidence" value="ECO:0007669"/>
    <property type="project" value="InterPro"/>
</dbReference>
<feature type="compositionally biased region" description="Basic and acidic residues" evidence="4">
    <location>
        <begin position="894"/>
        <end position="906"/>
    </location>
</feature>
<dbReference type="EMBL" id="QEAN01000344">
    <property type="protein sequence ID" value="TPX39657.1"/>
    <property type="molecule type" value="Genomic_DNA"/>
</dbReference>
<proteinExistence type="predicted"/>
<dbReference type="Proteomes" id="UP000320475">
    <property type="component" value="Unassembled WGS sequence"/>
</dbReference>
<organism evidence="6 8">
    <name type="scientific">Synchytrium endobioticum</name>
    <dbReference type="NCBI Taxonomy" id="286115"/>
    <lineage>
        <taxon>Eukaryota</taxon>
        <taxon>Fungi</taxon>
        <taxon>Fungi incertae sedis</taxon>
        <taxon>Chytridiomycota</taxon>
        <taxon>Chytridiomycota incertae sedis</taxon>
        <taxon>Chytridiomycetes</taxon>
        <taxon>Synchytriales</taxon>
        <taxon>Synchytriaceae</taxon>
        <taxon>Synchytrium</taxon>
    </lineage>
</organism>
<feature type="region of interest" description="Disordered" evidence="4">
    <location>
        <begin position="1"/>
        <end position="59"/>
    </location>
</feature>
<comment type="subcellular location">
    <subcellularLocation>
        <location evidence="1">Nucleus</location>
        <location evidence="1">Nucleolus</location>
    </subcellularLocation>
</comment>
<feature type="compositionally biased region" description="Acidic residues" evidence="4">
    <location>
        <begin position="224"/>
        <end position="252"/>
    </location>
</feature>
<evidence type="ECO:0000256" key="4">
    <source>
        <dbReference type="SAM" id="MobiDB-lite"/>
    </source>
</evidence>
<dbReference type="EMBL" id="QEAM01000222">
    <property type="protein sequence ID" value="TPX43479.1"/>
    <property type="molecule type" value="Genomic_DNA"/>
</dbReference>
<dbReference type="PANTHER" id="PTHR14150">
    <property type="entry name" value="U3 SMALL NUCLEOLAR RNA-ASSOCIATED PROTEIN 14"/>
    <property type="match status" value="1"/>
</dbReference>
<sequence length="1095" mass="121921">MKQRSSIAHRGSKRPTARKPLPVFKSRPTLPRVSTPSTHTKVKKQSKTKHTIKSDVYEADDHARDESRILGINSRGNRLDDVETYELDEDAEIASDDDDEVTEDEAFDEGDEAKYSDFFAPGRSYYIPPAATKRRSTSRKQGIKYKPLDLNEDEEKQDSGPASGSEAEDDDGSDKGSDVMQLSDMLNDDAETRNNSINRKSNERQTSGIPTPNISELLPNKDEDVADESSEGQDEQDSDQDIDKVSEEDEEATANLMSFVSSLAPKRAAASTEGGEVRKKRKRNIKVVTEPYEESEFNLRTPSYIKTTQLELSDLLAPLKDTTEFGSLKRKIAEFDTDRKYSQPFAAPLPKRQQDQQIRQAAYSEAKKEVSKWQSFVKANQQADSLSFPMNETAPPVLTNNLLSASFEPGKNDLERDVQEILEASGLSERKLQEHEELQMGTVSTEEMIKRREELAKMRALLFFHEQKQKKIAKIKSKTYRKIRKKENLKRAGAQDLDVNELMKLDPELARQKAAEQQLTRIKERMSLRHKNSGKWARAMLGRRDAGSETRQALMDQLQQHDALKRKMSGLDSDESSDEDDENDNDQTLDDEANDAKVKTLALESLSNLADEIRDESSIPLKGVFGMKFMQNALKRQQAEAAGDVDDAIKEMQWEEDYRKKTDNGELCADEDKREKDGVAVCGNSGRTLYGQNINRRQDEKPSADDSDDDGGTDVKCDGMQLGRGGLALKAPGFSARVSGSISIPIPNRSSNIAVESVQKPIFEVEAFTEEVSVPSLPVTLTAQTIALSKVDIPDPADTILIDKRPPTQIVPAPSEPIPLTGNPWLTVSAAPTEKSTKIQSAPKSKQEKALSKLSSARKALDKTVDEDVVRIDLKGVASMQADGSQVSMAGVQKSEKSADVTDSRNVHKQNGNQADVAGQVADDDGIAPENAMVHSTDVSQLSSRDIMQMAFADDHVVDEFEEEKRLVQEQDAPKEEDLTLPGWGSWGGVGIKPKKNVVVRKPKPHEGIDIGKRKDAKLHHVIINEKRIKKAAKYMLAQVPHNFDNAEQYEHTIRMPLGSEWNSPAVHQSSILPKIRTKQGAVIEPPKLPKKFSK</sequence>
<evidence type="ECO:0000256" key="1">
    <source>
        <dbReference type="ARBA" id="ARBA00004604"/>
    </source>
</evidence>
<feature type="region of interest" description="Disordered" evidence="4">
    <location>
        <begin position="74"/>
        <end position="282"/>
    </location>
</feature>
<evidence type="ECO:0000313" key="8">
    <source>
        <dbReference type="Proteomes" id="UP000320475"/>
    </source>
</evidence>
<feature type="region of interest" description="Disordered" evidence="4">
    <location>
        <begin position="566"/>
        <end position="596"/>
    </location>
</feature>
<gene>
    <name evidence="6" type="ORF">SeLEV6574_g05040</name>
    <name evidence="5" type="ORF">SeMB42_g06290</name>
</gene>
<dbReference type="InterPro" id="IPR006709">
    <property type="entry name" value="SSU_processome_Utp14"/>
</dbReference>
<dbReference type="VEuPathDB" id="FungiDB:SeMB42_g06290"/>
<dbReference type="PANTHER" id="PTHR14150:SF12">
    <property type="entry name" value="U3 SMALL NUCLEOLAR RNA-ASSOCIATED PROTEIN 14 HOMOLOG A"/>
    <property type="match status" value="1"/>
</dbReference>
<feature type="compositionally biased region" description="Polar residues" evidence="4">
    <location>
        <begin position="193"/>
        <end position="214"/>
    </location>
</feature>
<feature type="compositionally biased region" description="Basic residues" evidence="4">
    <location>
        <begin position="132"/>
        <end position="143"/>
    </location>
</feature>